<accession>X1G8L8</accession>
<reference evidence="1" key="1">
    <citation type="journal article" date="2014" name="Front. Microbiol.">
        <title>High frequency of phylogenetically diverse reductive dehalogenase-homologous genes in deep subseafloor sedimentary metagenomes.</title>
        <authorList>
            <person name="Kawai M."/>
            <person name="Futagami T."/>
            <person name="Toyoda A."/>
            <person name="Takaki Y."/>
            <person name="Nishi S."/>
            <person name="Hori S."/>
            <person name="Arai W."/>
            <person name="Tsubouchi T."/>
            <person name="Morono Y."/>
            <person name="Uchiyama I."/>
            <person name="Ito T."/>
            <person name="Fujiyama A."/>
            <person name="Inagaki F."/>
            <person name="Takami H."/>
        </authorList>
    </citation>
    <scope>NUCLEOTIDE SEQUENCE</scope>
    <source>
        <strain evidence="1">Expedition CK06-06</strain>
    </source>
</reference>
<dbReference type="AlphaFoldDB" id="X1G8L8"/>
<gene>
    <name evidence="1" type="ORF">S03H2_22936</name>
</gene>
<dbReference type="EMBL" id="BARU01012438">
    <property type="protein sequence ID" value="GAH41165.1"/>
    <property type="molecule type" value="Genomic_DNA"/>
</dbReference>
<comment type="caution">
    <text evidence="1">The sequence shown here is derived from an EMBL/GenBank/DDBJ whole genome shotgun (WGS) entry which is preliminary data.</text>
</comment>
<sequence length="119" mass="13581">MSPQSARINPERRPPYDFDQVNKGVERTRLAIQYVMAKIDAFKLLDESLVPEGLKQIARSMSWLVEQIVVQNIRKHKDACGITSVDDPPHGLAQYDCVLHFKDDPQEYLVNIKTSLSIT</sequence>
<protein>
    <submittedName>
        <fullName evidence="1">Uncharacterized protein</fullName>
    </submittedName>
</protein>
<name>X1G8L8_9ZZZZ</name>
<organism evidence="1">
    <name type="scientific">marine sediment metagenome</name>
    <dbReference type="NCBI Taxonomy" id="412755"/>
    <lineage>
        <taxon>unclassified sequences</taxon>
        <taxon>metagenomes</taxon>
        <taxon>ecological metagenomes</taxon>
    </lineage>
</organism>
<evidence type="ECO:0000313" key="1">
    <source>
        <dbReference type="EMBL" id="GAH41165.1"/>
    </source>
</evidence>
<proteinExistence type="predicted"/>
<feature type="non-terminal residue" evidence="1">
    <location>
        <position position="119"/>
    </location>
</feature>